<evidence type="ECO:0000313" key="1">
    <source>
        <dbReference type="EMBL" id="HJF64585.1"/>
    </source>
</evidence>
<accession>A0A9D2UV84</accession>
<comment type="caution">
    <text evidence="1">The sequence shown here is derived from an EMBL/GenBank/DDBJ whole genome shotgun (WGS) entry which is preliminary data.</text>
</comment>
<reference evidence="1" key="2">
    <citation type="submission" date="2021-09" db="EMBL/GenBank/DDBJ databases">
        <authorList>
            <person name="Gilroy R."/>
        </authorList>
    </citation>
    <scope>NUCLEOTIDE SEQUENCE</scope>
    <source>
        <strain evidence="1">ChiGjej6B6-11269</strain>
    </source>
</reference>
<sequence>MRSDELVCLARSDSPLAQLDEVGEGNVEGLPQVVCLPPGLRRRGYAAQGHIPRTDEAHLTRCLTTSEAVCLVKAGFGYALVPSVA</sequence>
<name>A0A9D2UV84_9ACTN</name>
<dbReference type="AlphaFoldDB" id="A0A9D2UV84"/>
<gene>
    <name evidence="1" type="ORF">K8U77_00495</name>
</gene>
<dbReference type="EMBL" id="DYWI01000007">
    <property type="protein sequence ID" value="HJF64585.1"/>
    <property type="molecule type" value="Genomic_DNA"/>
</dbReference>
<dbReference type="Proteomes" id="UP000786989">
    <property type="component" value="Unassembled WGS sequence"/>
</dbReference>
<protein>
    <submittedName>
        <fullName evidence="1">Substrate-binding domain-containing protein</fullName>
    </submittedName>
</protein>
<reference evidence="1" key="1">
    <citation type="journal article" date="2021" name="PeerJ">
        <title>Extensive microbial diversity within the chicken gut microbiome revealed by metagenomics and culture.</title>
        <authorList>
            <person name="Gilroy R."/>
            <person name="Ravi A."/>
            <person name="Getino M."/>
            <person name="Pursley I."/>
            <person name="Horton D.L."/>
            <person name="Alikhan N.F."/>
            <person name="Baker D."/>
            <person name="Gharbi K."/>
            <person name="Hall N."/>
            <person name="Watson M."/>
            <person name="Adriaenssens E.M."/>
            <person name="Foster-Nyarko E."/>
            <person name="Jarju S."/>
            <person name="Secka A."/>
            <person name="Antonio M."/>
            <person name="Oren A."/>
            <person name="Chaudhuri R.R."/>
            <person name="La Ragione R."/>
            <person name="Hildebrand F."/>
            <person name="Pallen M.J."/>
        </authorList>
    </citation>
    <scope>NUCLEOTIDE SEQUENCE</scope>
    <source>
        <strain evidence="1">ChiGjej6B6-11269</strain>
    </source>
</reference>
<proteinExistence type="predicted"/>
<feature type="non-terminal residue" evidence="1">
    <location>
        <position position="85"/>
    </location>
</feature>
<evidence type="ECO:0000313" key="2">
    <source>
        <dbReference type="Proteomes" id="UP000786989"/>
    </source>
</evidence>
<organism evidence="1 2">
    <name type="scientific">Slackia equolifaciens</name>
    <dbReference type="NCBI Taxonomy" id="498718"/>
    <lineage>
        <taxon>Bacteria</taxon>
        <taxon>Bacillati</taxon>
        <taxon>Actinomycetota</taxon>
        <taxon>Coriobacteriia</taxon>
        <taxon>Eggerthellales</taxon>
        <taxon>Eggerthellaceae</taxon>
        <taxon>Slackia</taxon>
    </lineage>
</organism>